<name>A0A3B1DEC6_9ZZZZ</name>
<evidence type="ECO:0000256" key="1">
    <source>
        <dbReference type="ARBA" id="ARBA00012787"/>
    </source>
</evidence>
<dbReference type="Gene3D" id="3.30.2350.10">
    <property type="entry name" value="Pseudouridine synthase"/>
    <property type="match status" value="1"/>
</dbReference>
<proteinExistence type="predicted"/>
<keyword evidence="3 5" id="KW-0413">Isomerase</keyword>
<feature type="domain" description="Pseudouridine synthase II N-terminal" evidence="4">
    <location>
        <begin position="42"/>
        <end position="173"/>
    </location>
</feature>
<feature type="non-terminal residue" evidence="5">
    <location>
        <position position="175"/>
    </location>
</feature>
<dbReference type="InterPro" id="IPR020103">
    <property type="entry name" value="PsdUridine_synth_cat_dom_sf"/>
</dbReference>
<evidence type="ECO:0000313" key="5">
    <source>
        <dbReference type="EMBL" id="VAX41176.1"/>
    </source>
</evidence>
<keyword evidence="2" id="KW-0819">tRNA processing</keyword>
<evidence type="ECO:0000256" key="3">
    <source>
        <dbReference type="ARBA" id="ARBA00023235"/>
    </source>
</evidence>
<dbReference type="GO" id="GO:0006400">
    <property type="term" value="P:tRNA modification"/>
    <property type="evidence" value="ECO:0007669"/>
    <property type="project" value="TreeGrafter"/>
</dbReference>
<organism evidence="5">
    <name type="scientific">hydrothermal vent metagenome</name>
    <dbReference type="NCBI Taxonomy" id="652676"/>
    <lineage>
        <taxon>unclassified sequences</taxon>
        <taxon>metagenomes</taxon>
        <taxon>ecological metagenomes</taxon>
    </lineage>
</organism>
<dbReference type="SUPFAM" id="SSF55120">
    <property type="entry name" value="Pseudouridine synthase"/>
    <property type="match status" value="1"/>
</dbReference>
<dbReference type="Pfam" id="PF01509">
    <property type="entry name" value="TruB_N"/>
    <property type="match status" value="1"/>
</dbReference>
<dbReference type="GO" id="GO:1990481">
    <property type="term" value="P:mRNA pseudouridine synthesis"/>
    <property type="evidence" value="ECO:0007669"/>
    <property type="project" value="TreeGrafter"/>
</dbReference>
<dbReference type="GO" id="GO:0003723">
    <property type="term" value="F:RNA binding"/>
    <property type="evidence" value="ECO:0007669"/>
    <property type="project" value="InterPro"/>
</dbReference>
<dbReference type="InterPro" id="IPR002501">
    <property type="entry name" value="PsdUridine_synth_N"/>
</dbReference>
<dbReference type="PANTHER" id="PTHR13767">
    <property type="entry name" value="TRNA-PSEUDOURIDINE SYNTHASE"/>
    <property type="match status" value="1"/>
</dbReference>
<dbReference type="GO" id="GO:0160148">
    <property type="term" value="F:tRNA pseudouridine(55) synthase activity"/>
    <property type="evidence" value="ECO:0007669"/>
    <property type="project" value="UniProtKB-EC"/>
</dbReference>
<protein>
    <recommendedName>
        <fullName evidence="1">tRNA pseudouridine(55) synthase</fullName>
        <ecNumber evidence="1">5.4.99.25</ecNumber>
    </recommendedName>
</protein>
<accession>A0A3B1DEC6</accession>
<evidence type="ECO:0000259" key="4">
    <source>
        <dbReference type="Pfam" id="PF01509"/>
    </source>
</evidence>
<sequence>MTDPRQPTTPVGLLIIDKPRGPTSMHVCRIVKAKLRRGGAPKNTKVGHGGTLDPLATGVVVVLVGRAATRLCDQVMAGEKRYTAEVDLAHRSTTDDAEGELTEISLLRAPTREEVEAVCAQFVGTIDQKPPAHSAIWIDGQRAYKLARAGEAPEMKARPVEVHAIEVVGYEFPRL</sequence>
<dbReference type="AlphaFoldDB" id="A0A3B1DEC6"/>
<gene>
    <name evidence="5" type="ORF">MNBD_PLANCTO03-232</name>
</gene>
<evidence type="ECO:0000256" key="2">
    <source>
        <dbReference type="ARBA" id="ARBA00022694"/>
    </source>
</evidence>
<dbReference type="EMBL" id="UOGK01000501">
    <property type="protein sequence ID" value="VAX41176.1"/>
    <property type="molecule type" value="Genomic_DNA"/>
</dbReference>
<dbReference type="PANTHER" id="PTHR13767:SF2">
    <property type="entry name" value="PSEUDOURIDYLATE SYNTHASE TRUB1"/>
    <property type="match status" value="1"/>
</dbReference>
<dbReference type="InterPro" id="IPR014780">
    <property type="entry name" value="tRNA_psdUridine_synth_TruB"/>
</dbReference>
<dbReference type="EC" id="5.4.99.25" evidence="1"/>
<reference evidence="5" key="1">
    <citation type="submission" date="2018-06" db="EMBL/GenBank/DDBJ databases">
        <authorList>
            <person name="Zhirakovskaya E."/>
        </authorList>
    </citation>
    <scope>NUCLEOTIDE SEQUENCE</scope>
</reference>